<feature type="compositionally biased region" description="Acidic residues" evidence="2">
    <location>
        <begin position="250"/>
        <end position="261"/>
    </location>
</feature>
<organism evidence="5 6">
    <name type="scientific">Thielaviopsis punctulata</name>
    <dbReference type="NCBI Taxonomy" id="72032"/>
    <lineage>
        <taxon>Eukaryota</taxon>
        <taxon>Fungi</taxon>
        <taxon>Dikarya</taxon>
        <taxon>Ascomycota</taxon>
        <taxon>Pezizomycotina</taxon>
        <taxon>Sordariomycetes</taxon>
        <taxon>Hypocreomycetidae</taxon>
        <taxon>Microascales</taxon>
        <taxon>Ceratocystidaceae</taxon>
        <taxon>Thielaviopsis</taxon>
    </lineage>
</organism>
<evidence type="ECO:0000259" key="4">
    <source>
        <dbReference type="PROSITE" id="PS50089"/>
    </source>
</evidence>
<dbReference type="SMART" id="SM00184">
    <property type="entry name" value="RING"/>
    <property type="match status" value="1"/>
</dbReference>
<dbReference type="InterPro" id="IPR013083">
    <property type="entry name" value="Znf_RING/FYVE/PHD"/>
</dbReference>
<dbReference type="InterPro" id="IPR051826">
    <property type="entry name" value="E3_ubiquitin-ligase_domain"/>
</dbReference>
<keyword evidence="1" id="KW-0479">Metal-binding</keyword>
<dbReference type="GO" id="GO:0008270">
    <property type="term" value="F:zinc ion binding"/>
    <property type="evidence" value="ECO:0007669"/>
    <property type="project" value="UniProtKB-KW"/>
</dbReference>
<feature type="compositionally biased region" description="Polar residues" evidence="2">
    <location>
        <begin position="152"/>
        <end position="203"/>
    </location>
</feature>
<keyword evidence="1" id="KW-0863">Zinc-finger</keyword>
<dbReference type="FunFam" id="3.30.40.10:FF:000539">
    <property type="entry name" value="Ring finger domain protein"/>
    <property type="match status" value="1"/>
</dbReference>
<feature type="compositionally biased region" description="Polar residues" evidence="2">
    <location>
        <begin position="459"/>
        <end position="471"/>
    </location>
</feature>
<evidence type="ECO:0000313" key="6">
    <source>
        <dbReference type="Proteomes" id="UP000033483"/>
    </source>
</evidence>
<reference evidence="5 6" key="1">
    <citation type="submission" date="2015-03" db="EMBL/GenBank/DDBJ databases">
        <authorList>
            <person name="Radwan O."/>
            <person name="Al-Naeli F.A."/>
            <person name="Rendon G.A."/>
            <person name="Fields C."/>
        </authorList>
    </citation>
    <scope>NUCLEOTIDE SEQUENCE [LARGE SCALE GENOMIC DNA]</scope>
    <source>
        <strain evidence="5">CR-DP1</strain>
    </source>
</reference>
<feature type="compositionally biased region" description="Basic and acidic residues" evidence="2">
    <location>
        <begin position="397"/>
        <end position="413"/>
    </location>
</feature>
<name>A0A0F4ZCA4_9PEZI</name>
<keyword evidence="3" id="KW-0812">Transmembrane</keyword>
<keyword evidence="3" id="KW-0472">Membrane</keyword>
<dbReference type="SUPFAM" id="SSF57850">
    <property type="entry name" value="RING/U-box"/>
    <property type="match status" value="1"/>
</dbReference>
<dbReference type="Gene3D" id="3.30.40.10">
    <property type="entry name" value="Zinc/RING finger domain, C3HC4 (zinc finger)"/>
    <property type="match status" value="1"/>
</dbReference>
<feature type="compositionally biased region" description="Low complexity" evidence="2">
    <location>
        <begin position="28"/>
        <end position="43"/>
    </location>
</feature>
<accession>A0A0F4ZCA4</accession>
<feature type="region of interest" description="Disordered" evidence="2">
    <location>
        <begin position="139"/>
        <end position="270"/>
    </location>
</feature>
<feature type="compositionally biased region" description="Basic residues" evidence="2">
    <location>
        <begin position="377"/>
        <end position="386"/>
    </location>
</feature>
<dbReference type="PANTHER" id="PTHR22765:SF434">
    <property type="entry name" value="GB|AAD18119.1-RELATED"/>
    <property type="match status" value="1"/>
</dbReference>
<dbReference type="GO" id="GO:0005737">
    <property type="term" value="C:cytoplasm"/>
    <property type="evidence" value="ECO:0007669"/>
    <property type="project" value="TreeGrafter"/>
</dbReference>
<proteinExistence type="predicted"/>
<keyword evidence="3" id="KW-1133">Transmembrane helix</keyword>
<dbReference type="PANTHER" id="PTHR22765">
    <property type="entry name" value="RING FINGER AND PROTEASE ASSOCIATED DOMAIN-CONTAINING"/>
    <property type="match status" value="1"/>
</dbReference>
<feature type="region of interest" description="Disordered" evidence="2">
    <location>
        <begin position="355"/>
        <end position="471"/>
    </location>
</feature>
<sequence length="471" mass="51755">MPIVDNLVQRTTRVVLASGANLHARQDSSQAPSPTPASNNSNGNSGGGGGTSPLLFFIALGLGVVFTNLWIIVGVKYCFRYNARNRQLRAEAEGGEMVTMEHQPPRPRRRREKKLMTMDEVNDKFPMIKYKSWALQKSMTNHSASEDPAATKPTTESKPTEQTTPSSNAPQNTLSISASPVPGSQLQPAENAVDTLSTPNDTASVHRIGMDNATPSDNATKDLSLPAVPPPVAKRGDDGRRSMESHHSDTEEDDVDSDDEHMDQTYTPALDDNSADTCAICIDTLEDDDDVRGLTCGHAFHASCVDPWLTVRRACCPLCKADYYIPKPRPEGPVGMEQVESYTVSRVNTPRGAWFNFRGRPASTMTPEDAQELARRERQRVRRARRRAEQLAAHQQEQQELRRREREARRQERAGPGVVESLRQAVTGFRLGRSRDAQPNPTMPVVAQSSVTAPAPATVTPSQLEAGIRNT</sequence>
<dbReference type="EMBL" id="LAEV01001408">
    <property type="protein sequence ID" value="KKA28179.1"/>
    <property type="molecule type" value="Genomic_DNA"/>
</dbReference>
<dbReference type="AlphaFoldDB" id="A0A0F4ZCA4"/>
<dbReference type="Proteomes" id="UP000033483">
    <property type="component" value="Unassembled WGS sequence"/>
</dbReference>
<dbReference type="OrthoDB" id="8062037at2759"/>
<evidence type="ECO:0000256" key="2">
    <source>
        <dbReference type="SAM" id="MobiDB-lite"/>
    </source>
</evidence>
<feature type="compositionally biased region" description="Basic and acidic residues" evidence="2">
    <location>
        <begin position="234"/>
        <end position="249"/>
    </location>
</feature>
<dbReference type="InterPro" id="IPR001841">
    <property type="entry name" value="Znf_RING"/>
</dbReference>
<dbReference type="PROSITE" id="PS50089">
    <property type="entry name" value="ZF_RING_2"/>
    <property type="match status" value="1"/>
</dbReference>
<dbReference type="Pfam" id="PF13639">
    <property type="entry name" value="zf-RING_2"/>
    <property type="match status" value="1"/>
</dbReference>
<feature type="region of interest" description="Disordered" evidence="2">
    <location>
        <begin position="20"/>
        <end position="46"/>
    </location>
</feature>
<dbReference type="CDD" id="cd16454">
    <property type="entry name" value="RING-H2_PA-TM-RING"/>
    <property type="match status" value="1"/>
</dbReference>
<gene>
    <name evidence="5" type="ORF">TD95_004073</name>
</gene>
<comment type="caution">
    <text evidence="5">The sequence shown here is derived from an EMBL/GenBank/DDBJ whole genome shotgun (WGS) entry which is preliminary data.</text>
</comment>
<evidence type="ECO:0000313" key="5">
    <source>
        <dbReference type="EMBL" id="KKA28179.1"/>
    </source>
</evidence>
<protein>
    <recommendedName>
        <fullName evidence="4">RING-type domain-containing protein</fullName>
    </recommendedName>
</protein>
<keyword evidence="6" id="KW-1185">Reference proteome</keyword>
<evidence type="ECO:0000256" key="1">
    <source>
        <dbReference type="PROSITE-ProRule" id="PRU00175"/>
    </source>
</evidence>
<feature type="domain" description="RING-type" evidence="4">
    <location>
        <begin position="278"/>
        <end position="320"/>
    </location>
</feature>
<evidence type="ECO:0000256" key="3">
    <source>
        <dbReference type="SAM" id="Phobius"/>
    </source>
</evidence>
<feature type="transmembrane region" description="Helical" evidence="3">
    <location>
        <begin position="54"/>
        <end position="79"/>
    </location>
</feature>
<dbReference type="GO" id="GO:0006511">
    <property type="term" value="P:ubiquitin-dependent protein catabolic process"/>
    <property type="evidence" value="ECO:0007669"/>
    <property type="project" value="TreeGrafter"/>
</dbReference>
<keyword evidence="1" id="KW-0862">Zinc</keyword>
<dbReference type="GO" id="GO:0061630">
    <property type="term" value="F:ubiquitin protein ligase activity"/>
    <property type="evidence" value="ECO:0007669"/>
    <property type="project" value="TreeGrafter"/>
</dbReference>